<evidence type="ECO:0000313" key="1">
    <source>
        <dbReference type="EMBL" id="RVW89242.1"/>
    </source>
</evidence>
<dbReference type="Gene3D" id="1.10.8.20">
    <property type="entry name" value="N-terminal domain of phosphatidylinositol transfer protein sec14p"/>
    <property type="match status" value="1"/>
</dbReference>
<comment type="caution">
    <text evidence="1">The sequence shown here is derived from an EMBL/GenBank/DDBJ whole genome shotgun (WGS) entry which is preliminary data.</text>
</comment>
<proteinExistence type="predicted"/>
<organism evidence="1 2">
    <name type="scientific">Vitis vinifera</name>
    <name type="common">Grape</name>
    <dbReference type="NCBI Taxonomy" id="29760"/>
    <lineage>
        <taxon>Eukaryota</taxon>
        <taxon>Viridiplantae</taxon>
        <taxon>Streptophyta</taxon>
        <taxon>Embryophyta</taxon>
        <taxon>Tracheophyta</taxon>
        <taxon>Spermatophyta</taxon>
        <taxon>Magnoliopsida</taxon>
        <taxon>eudicotyledons</taxon>
        <taxon>Gunneridae</taxon>
        <taxon>Pentapetalae</taxon>
        <taxon>rosids</taxon>
        <taxon>Vitales</taxon>
        <taxon>Vitaceae</taxon>
        <taxon>Viteae</taxon>
        <taxon>Vitis</taxon>
    </lineage>
</organism>
<evidence type="ECO:0000313" key="2">
    <source>
        <dbReference type="Proteomes" id="UP000288805"/>
    </source>
</evidence>
<accession>A0A438HXS7</accession>
<name>A0A438HXS7_VITVI</name>
<reference evidence="1 2" key="1">
    <citation type="journal article" date="2018" name="PLoS Genet.">
        <title>Population sequencing reveals clonal diversity and ancestral inbreeding in the grapevine cultivar Chardonnay.</title>
        <authorList>
            <person name="Roach M.J."/>
            <person name="Johnson D.L."/>
            <person name="Bohlmann J."/>
            <person name="van Vuuren H.J."/>
            <person name="Jones S.J."/>
            <person name="Pretorius I.S."/>
            <person name="Schmidt S.A."/>
            <person name="Borneman A.R."/>
        </authorList>
    </citation>
    <scope>NUCLEOTIDE SEQUENCE [LARGE SCALE GENOMIC DNA]</scope>
    <source>
        <strain evidence="2">cv. Chardonnay</strain>
        <tissue evidence="1">Leaf</tissue>
    </source>
</reference>
<gene>
    <name evidence="1" type="ORF">CK203_032660</name>
</gene>
<dbReference type="OrthoDB" id="1434354at2759"/>
<dbReference type="InterPro" id="IPR036273">
    <property type="entry name" value="CRAL/TRIO_N_dom_sf"/>
</dbReference>
<dbReference type="SUPFAM" id="SSF46938">
    <property type="entry name" value="CRAL/TRIO N-terminal domain"/>
    <property type="match status" value="1"/>
</dbReference>
<dbReference type="PANTHER" id="PTHR46277">
    <property type="entry name" value="OS03G0850700 PROTEIN"/>
    <property type="match status" value="1"/>
</dbReference>
<dbReference type="EMBL" id="QGNW01000166">
    <property type="protein sequence ID" value="RVW89242.1"/>
    <property type="molecule type" value="Genomic_DNA"/>
</dbReference>
<sequence>MEQINESALTQMRKSVQKLGSSTEKYGDPTLMRFLIARSMDSEKAAKMFVQWQKWRAALVPDGSLLILFCAWAISWMCHKSQFQCNNPFEMDSLDTITWFGVLNSWGHTMVSRELAFLY</sequence>
<dbReference type="AlphaFoldDB" id="A0A438HXS7"/>
<protein>
    <recommendedName>
        <fullName evidence="3">CRAL/TRIO N-terminal domain-containing protein</fullName>
    </recommendedName>
</protein>
<dbReference type="Proteomes" id="UP000288805">
    <property type="component" value="Unassembled WGS sequence"/>
</dbReference>
<dbReference type="PANTHER" id="PTHR46277:SF7">
    <property type="entry name" value="CRAL-TRIO DOMAIN-CONTAINING PROTEIN"/>
    <property type="match status" value="1"/>
</dbReference>
<evidence type="ECO:0008006" key="3">
    <source>
        <dbReference type="Google" id="ProtNLM"/>
    </source>
</evidence>